<keyword evidence="2" id="KW-0865">Zymogen</keyword>
<evidence type="ECO:0000313" key="6">
    <source>
        <dbReference type="EMBL" id="OMJ77720.1"/>
    </source>
</evidence>
<keyword evidence="4" id="KW-0732">Signal</keyword>
<evidence type="ECO:0000259" key="5">
    <source>
        <dbReference type="SMART" id="SM00645"/>
    </source>
</evidence>
<dbReference type="PANTHER" id="PTHR12411">
    <property type="entry name" value="CYSTEINE PROTEASE FAMILY C1-RELATED"/>
    <property type="match status" value="1"/>
</dbReference>
<comment type="caution">
    <text evidence="6">The sequence shown here is derived from an EMBL/GenBank/DDBJ whole genome shotgun (WGS) entry which is preliminary data.</text>
</comment>
<feature type="domain" description="Peptidase C1A papain C-terminal" evidence="5">
    <location>
        <begin position="359"/>
        <end position="596"/>
    </location>
</feature>
<evidence type="ECO:0000313" key="7">
    <source>
        <dbReference type="Proteomes" id="UP000187209"/>
    </source>
</evidence>
<evidence type="ECO:0000256" key="3">
    <source>
        <dbReference type="ARBA" id="ARBA00023157"/>
    </source>
</evidence>
<sequence>MKSCLMLLVLCFGIVQVHSYGHVYIPEVTEVLARAELSDYPEHLFWGNMSGVDYLTAPRNQHMPIWCGACWVFSATSAVADRLNIARNRRWPNIILAPQPVLSCYNYDTENIQGCRGGDHMNTYMYIQEHGLTDESCSPYQAGSYFNSSTPGEIIVPCSDQIICKNCAPNGDCWVPVSYEKWTIHNWTNITGQGEAGMIAALQNGPISCSICATENFERYYKGFEIWNDTSNCLETNHDISVVGYGTENGTNYWIVRNSWGTYFGKNGFFRVVRGVQNATWNMLIEEFCAYATVNPHPIIVRNPAPTEEPKQVEDLRGYFEEKKHSLKRHYGRIPKTIWEMKPRTDYRRTPVNQLGAVLPAVWDWRNASGQNFVSWTRNQHDPVYCGSCWAHGSTSSLSDRINILKNNSWPRITLSPQVILNCHAGGSCGGGNPGGVYQFGFEHGIPDDTCQQYVAKDPVSASCSPIQQCMSCFNASYPVNCDSVANYTNYKVSHWGPVSGVENMKREIYQFGPVGCGIEVTPRFENYTSGVYEEWLPFYSINHEIAVVGWGVTTDGVEYWVGRNSWGSFWGEGGFFKIKMHGNNLGIETDCDWGDPVLPK</sequence>
<feature type="domain" description="Peptidase C1A papain C-terminal" evidence="5">
    <location>
        <begin position="40"/>
        <end position="293"/>
    </location>
</feature>
<reference evidence="6 7" key="1">
    <citation type="submission" date="2016-11" db="EMBL/GenBank/DDBJ databases">
        <title>The macronuclear genome of Stentor coeruleus: a giant cell with tiny introns.</title>
        <authorList>
            <person name="Slabodnick M."/>
            <person name="Ruby J.G."/>
            <person name="Reiff S.B."/>
            <person name="Swart E.C."/>
            <person name="Gosai S."/>
            <person name="Prabakaran S."/>
            <person name="Witkowska E."/>
            <person name="Larue G.E."/>
            <person name="Fisher S."/>
            <person name="Freeman R.M."/>
            <person name="Gunawardena J."/>
            <person name="Chu W."/>
            <person name="Stover N.A."/>
            <person name="Gregory B.D."/>
            <person name="Nowacki M."/>
            <person name="Derisi J."/>
            <person name="Roy S.W."/>
            <person name="Marshall W.F."/>
            <person name="Sood P."/>
        </authorList>
    </citation>
    <scope>NUCLEOTIDE SEQUENCE [LARGE SCALE GENOMIC DNA]</scope>
    <source>
        <strain evidence="6">WM001</strain>
    </source>
</reference>
<dbReference type="SMART" id="SM00645">
    <property type="entry name" value="Pept_C1"/>
    <property type="match status" value="2"/>
</dbReference>
<evidence type="ECO:0000256" key="4">
    <source>
        <dbReference type="SAM" id="SignalP"/>
    </source>
</evidence>
<dbReference type="GO" id="GO:0006508">
    <property type="term" value="P:proteolysis"/>
    <property type="evidence" value="ECO:0007669"/>
    <property type="project" value="InterPro"/>
</dbReference>
<proteinExistence type="inferred from homology"/>
<dbReference type="GO" id="GO:0008234">
    <property type="term" value="F:cysteine-type peptidase activity"/>
    <property type="evidence" value="ECO:0007669"/>
    <property type="project" value="InterPro"/>
</dbReference>
<dbReference type="Proteomes" id="UP000187209">
    <property type="component" value="Unassembled WGS sequence"/>
</dbReference>
<feature type="chain" id="PRO_5018597888" description="Peptidase C1A papain C-terminal domain-containing protein" evidence="4">
    <location>
        <begin position="20"/>
        <end position="601"/>
    </location>
</feature>
<dbReference type="EMBL" id="MPUH01000560">
    <property type="protein sequence ID" value="OMJ77720.1"/>
    <property type="molecule type" value="Genomic_DNA"/>
</dbReference>
<dbReference type="InterPro" id="IPR038765">
    <property type="entry name" value="Papain-like_cys_pep_sf"/>
</dbReference>
<dbReference type="InterPro" id="IPR025661">
    <property type="entry name" value="Pept_asp_AS"/>
</dbReference>
<keyword evidence="3" id="KW-1015">Disulfide bond</keyword>
<dbReference type="AlphaFoldDB" id="A0A1R2BLX4"/>
<dbReference type="InterPro" id="IPR000668">
    <property type="entry name" value="Peptidase_C1A_C"/>
</dbReference>
<accession>A0A1R2BLX4</accession>
<protein>
    <recommendedName>
        <fullName evidence="5">Peptidase C1A papain C-terminal domain-containing protein</fullName>
    </recommendedName>
</protein>
<name>A0A1R2BLX4_9CILI</name>
<dbReference type="PROSITE" id="PS00640">
    <property type="entry name" value="THIOL_PROTEASE_ASN"/>
    <property type="match status" value="2"/>
</dbReference>
<dbReference type="PRINTS" id="PR00705">
    <property type="entry name" value="PAPAIN"/>
</dbReference>
<comment type="similarity">
    <text evidence="1">Belongs to the peptidase C1 family.</text>
</comment>
<dbReference type="InterPro" id="IPR013128">
    <property type="entry name" value="Peptidase_C1A"/>
</dbReference>
<gene>
    <name evidence="6" type="ORF">SteCoe_22623</name>
</gene>
<dbReference type="OrthoDB" id="190265at2759"/>
<dbReference type="FunFam" id="3.90.70.10:FF:000117">
    <property type="entry name" value="Probable papain cysteine protease"/>
    <property type="match status" value="1"/>
</dbReference>
<dbReference type="PROSITE" id="PS00639">
    <property type="entry name" value="THIOL_PROTEASE_HIS"/>
    <property type="match status" value="1"/>
</dbReference>
<evidence type="ECO:0000256" key="1">
    <source>
        <dbReference type="ARBA" id="ARBA00008455"/>
    </source>
</evidence>
<feature type="signal peptide" evidence="4">
    <location>
        <begin position="1"/>
        <end position="19"/>
    </location>
</feature>
<dbReference type="Pfam" id="PF00112">
    <property type="entry name" value="Peptidase_C1"/>
    <property type="match status" value="2"/>
</dbReference>
<evidence type="ECO:0000256" key="2">
    <source>
        <dbReference type="ARBA" id="ARBA00023145"/>
    </source>
</evidence>
<dbReference type="Gene3D" id="3.90.70.10">
    <property type="entry name" value="Cysteine proteinases"/>
    <property type="match status" value="2"/>
</dbReference>
<organism evidence="6 7">
    <name type="scientific">Stentor coeruleus</name>
    <dbReference type="NCBI Taxonomy" id="5963"/>
    <lineage>
        <taxon>Eukaryota</taxon>
        <taxon>Sar</taxon>
        <taxon>Alveolata</taxon>
        <taxon>Ciliophora</taxon>
        <taxon>Postciliodesmatophora</taxon>
        <taxon>Heterotrichea</taxon>
        <taxon>Heterotrichida</taxon>
        <taxon>Stentoridae</taxon>
        <taxon>Stentor</taxon>
    </lineage>
</organism>
<keyword evidence="7" id="KW-1185">Reference proteome</keyword>
<dbReference type="InterPro" id="IPR025660">
    <property type="entry name" value="Pept_his_AS"/>
</dbReference>
<dbReference type="SUPFAM" id="SSF54001">
    <property type="entry name" value="Cysteine proteinases"/>
    <property type="match status" value="2"/>
</dbReference>